<evidence type="ECO:0000313" key="1">
    <source>
        <dbReference type="EMBL" id="EOR95935.1"/>
    </source>
</evidence>
<dbReference type="AlphaFoldDB" id="R9GWM3"/>
<dbReference type="EMBL" id="AQPN01000036">
    <property type="protein sequence ID" value="EOR95935.1"/>
    <property type="molecule type" value="Genomic_DNA"/>
</dbReference>
<evidence type="ECO:0000313" key="2">
    <source>
        <dbReference type="Proteomes" id="UP000014174"/>
    </source>
</evidence>
<gene>
    <name evidence="1" type="ORF">ADIARSV_0885</name>
</gene>
<keyword evidence="2" id="KW-1185">Reference proteome</keyword>
<sequence>MIGRKGNSLMGLHQIEKEDRSIKIGLLINGIWGLTYLN</sequence>
<name>R9GWM3_9SPHI</name>
<accession>R9GWM3</accession>
<organism evidence="1 2">
    <name type="scientific">Arcticibacter svalbardensis MN12-7</name>
    <dbReference type="NCBI Taxonomy" id="1150600"/>
    <lineage>
        <taxon>Bacteria</taxon>
        <taxon>Pseudomonadati</taxon>
        <taxon>Bacteroidota</taxon>
        <taxon>Sphingobacteriia</taxon>
        <taxon>Sphingobacteriales</taxon>
        <taxon>Sphingobacteriaceae</taxon>
        <taxon>Arcticibacter</taxon>
    </lineage>
</organism>
<protein>
    <submittedName>
        <fullName evidence="1">Uncharacterized protein</fullName>
    </submittedName>
</protein>
<proteinExistence type="predicted"/>
<dbReference type="Proteomes" id="UP000014174">
    <property type="component" value="Unassembled WGS sequence"/>
</dbReference>
<reference evidence="1 2" key="1">
    <citation type="journal article" date="2013" name="Genome Announc.">
        <title>Draft Genome Sequence of Arcticibacter svalbardensis Strain MN12-7T, a Member of the Family Sphingobacteriaceae Isolated from an Arctic Soil Sample.</title>
        <authorList>
            <person name="Shivaji S."/>
            <person name="Ara S."/>
            <person name="Prasad S."/>
            <person name="Manasa B.P."/>
            <person name="Begum Z."/>
            <person name="Singh A."/>
            <person name="Kumar Pinnaka A."/>
        </authorList>
    </citation>
    <scope>NUCLEOTIDE SEQUENCE [LARGE SCALE GENOMIC DNA]</scope>
    <source>
        <strain evidence="1 2">MN12-7</strain>
    </source>
</reference>
<comment type="caution">
    <text evidence="1">The sequence shown here is derived from an EMBL/GenBank/DDBJ whole genome shotgun (WGS) entry which is preliminary data.</text>
</comment>